<name>F2IE49_FLUTR</name>
<dbReference type="InterPro" id="IPR013783">
    <property type="entry name" value="Ig-like_fold"/>
</dbReference>
<dbReference type="SUPFAM" id="SSF50998">
    <property type="entry name" value="Quinoprotein alcohol dehydrogenase-like"/>
    <property type="match status" value="1"/>
</dbReference>
<dbReference type="SUPFAM" id="SSF55874">
    <property type="entry name" value="ATPase domain of HSP90 chaperone/DNA topoisomerase II/histidine kinase"/>
    <property type="match status" value="1"/>
</dbReference>
<dbReference type="Pfam" id="PF06580">
    <property type="entry name" value="His_kinase"/>
    <property type="match status" value="1"/>
</dbReference>
<dbReference type="SUPFAM" id="SSF101898">
    <property type="entry name" value="NHL repeat"/>
    <property type="match status" value="1"/>
</dbReference>
<dbReference type="Gene3D" id="3.30.565.10">
    <property type="entry name" value="Histidine kinase-like ATPase, C-terminal domain"/>
    <property type="match status" value="1"/>
</dbReference>
<evidence type="ECO:0000313" key="4">
    <source>
        <dbReference type="EMBL" id="AEA42367.1"/>
    </source>
</evidence>
<feature type="domain" description="PorZ N-terminal beta-propeller" evidence="3">
    <location>
        <begin position="517"/>
        <end position="664"/>
    </location>
</feature>
<dbReference type="KEGG" id="fte:Fluta_0359"/>
<dbReference type="eggNOG" id="COG3292">
    <property type="taxonomic scope" value="Bacteria"/>
</dbReference>
<dbReference type="Proteomes" id="UP000007463">
    <property type="component" value="Chromosome"/>
</dbReference>
<evidence type="ECO:0000313" key="5">
    <source>
        <dbReference type="Proteomes" id="UP000007463"/>
    </source>
</evidence>
<sequence precursor="true">MFFEYISYKLNLIKYILFGLFFVGIATRAFSQTNRISWEYNYHHFGIKNGLPSSESYQVYQDKSGLLWILTDRGVIRYDGFEFHKYTIENGLSDNVNFRVVEDPNGGVWFVGYNGLLSVFKDGEMQVYKYNQLLKKALPLGKNTNISISVKKDNSIVYGVFKKKIISVSKTGEVKDVFKRTTENGCFFEFEKELIPLKNGVTFNLDTIFIVKDNKRFFIGKLSFSGTTRAKKHKGHYFVMTDLKLFFSDHQQFNLIPENQEVISLDCDSRFLYVGLYKNGLKKYRFNPKTKKLILVQHYLPNYSVSSACTDMNGTLWLTTLDKGLFAIYDEAFKQLAINGVNLTEEVRFINGNKNKIIITHYVGKWQQLYAPFLCKDVGKMVYKYNLVPVKNGFTFQRNVVDWSGWKDVDASCIINPIYATDTCVSGTDKTAGEIVEIKKHSTVFHGINRLNKTKLIGPYLWFRITSNNKIFILYDDGLFVFDIKKSRINPNYRAVLKKSITQLKYHKEWGLLAYSSSEGLFCVDIETEKYVRFEKNNEIGNQISTVFFDEKNRLWVATEKGLFSLVKKNGHIKIHSFLNKSLLSSVEVTDIYVYKNILYLTTKLGVQKIDLLKVKKTMKGCPITVFSVRAFSRNKEVPQKKIFPAQTDLIKISLSNKNLDKQNSYRYRFGKAQTWIKSDKGEINLNNPTNGEYQLEVSYFDSENNWSKSSFLTTFTVEKVIFLRWYFILLYVVLVIVLFYIILKLSIQSVNKKNYMLNRMMELEQMALSAQMNPHFIFNSLNSIHSFLLYEENENAERYLLRFAKLIRQTLSNSRATYITIEEEYETLKNYILLESMRFKNKFTFEIECNFNQLPLYPCIPPMLIQPYVENAIIHGLAKRTVGAELLVKFYVEEELLKVLIQDNGIGYVESKKNKRDTGHKSYGTQITEERLKSLQANTKNAYSVSINSFDESNKEFPGTCVILTIPFPK</sequence>
<dbReference type="InterPro" id="IPR010559">
    <property type="entry name" value="Sig_transdc_His_kin_internal"/>
</dbReference>
<protein>
    <submittedName>
        <fullName evidence="4">Signal transduction histidine kinase, LytS</fullName>
    </submittedName>
</protein>
<dbReference type="InterPro" id="IPR050640">
    <property type="entry name" value="Bact_2-comp_sensor_kinase"/>
</dbReference>
<dbReference type="PANTHER" id="PTHR34220:SF7">
    <property type="entry name" value="SENSOR HISTIDINE KINASE YPDA"/>
    <property type="match status" value="1"/>
</dbReference>
<dbReference type="EMBL" id="CP002542">
    <property type="protein sequence ID" value="AEA42367.1"/>
    <property type="molecule type" value="Genomic_DNA"/>
</dbReference>
<gene>
    <name evidence="4" type="ordered locus">Fluta_0359</name>
</gene>
<dbReference type="AlphaFoldDB" id="F2IE49"/>
<evidence type="ECO:0000256" key="1">
    <source>
        <dbReference type="SAM" id="Phobius"/>
    </source>
</evidence>
<dbReference type="STRING" id="755732.Fluta_0359"/>
<keyword evidence="5" id="KW-1185">Reference proteome</keyword>
<evidence type="ECO:0000259" key="3">
    <source>
        <dbReference type="Pfam" id="PF21544"/>
    </source>
</evidence>
<organism evidence="4 5">
    <name type="scientific">Fluviicola taffensis (strain DSM 16823 / NCIMB 13979 / RW262)</name>
    <dbReference type="NCBI Taxonomy" id="755732"/>
    <lineage>
        <taxon>Bacteria</taxon>
        <taxon>Pseudomonadati</taxon>
        <taxon>Bacteroidota</taxon>
        <taxon>Flavobacteriia</taxon>
        <taxon>Flavobacteriales</taxon>
        <taxon>Crocinitomicaceae</taxon>
        <taxon>Fluviicola</taxon>
    </lineage>
</organism>
<dbReference type="InterPro" id="IPR036890">
    <property type="entry name" value="HATPase_C_sf"/>
</dbReference>
<proteinExistence type="predicted"/>
<dbReference type="GO" id="GO:0000155">
    <property type="term" value="F:phosphorelay sensor kinase activity"/>
    <property type="evidence" value="ECO:0007669"/>
    <property type="project" value="InterPro"/>
</dbReference>
<evidence type="ECO:0000259" key="2">
    <source>
        <dbReference type="Pfam" id="PF06580"/>
    </source>
</evidence>
<accession>F2IE49</accession>
<dbReference type="Gene3D" id="2.60.40.10">
    <property type="entry name" value="Immunoglobulins"/>
    <property type="match status" value="1"/>
</dbReference>
<dbReference type="HOGENOM" id="CLU_000445_28_2_10"/>
<feature type="transmembrane region" description="Helical" evidence="1">
    <location>
        <begin position="12"/>
        <end position="31"/>
    </location>
</feature>
<keyword evidence="4" id="KW-0808">Transferase</keyword>
<keyword evidence="1" id="KW-1133">Transmembrane helix</keyword>
<keyword evidence="1" id="KW-0812">Transmembrane</keyword>
<keyword evidence="4" id="KW-0418">Kinase</keyword>
<dbReference type="eggNOG" id="COG2972">
    <property type="taxonomic scope" value="Bacteria"/>
</dbReference>
<reference evidence="4 5" key="1">
    <citation type="journal article" date="2011" name="Stand. Genomic Sci.">
        <title>Complete genome sequence of the gliding freshwater bacterium Fluviicola taffensis type strain (RW262).</title>
        <authorList>
            <person name="Woyke T."/>
            <person name="Chertkov O."/>
            <person name="Lapidus A."/>
            <person name="Nolan M."/>
            <person name="Lucas S."/>
            <person name="Del Rio T.G."/>
            <person name="Tice H."/>
            <person name="Cheng J.F."/>
            <person name="Tapia R."/>
            <person name="Han C."/>
            <person name="Goodwin L."/>
            <person name="Pitluck S."/>
            <person name="Liolios K."/>
            <person name="Pagani I."/>
            <person name="Ivanova N."/>
            <person name="Huntemann M."/>
            <person name="Mavromatis K."/>
            <person name="Mikhailova N."/>
            <person name="Pati A."/>
            <person name="Chen A."/>
            <person name="Palaniappan K."/>
            <person name="Land M."/>
            <person name="Hauser L."/>
            <person name="Brambilla E.M."/>
            <person name="Rohde M."/>
            <person name="Mwirichia R."/>
            <person name="Sikorski J."/>
            <person name="Tindall B.J."/>
            <person name="Goker M."/>
            <person name="Bristow J."/>
            <person name="Eisen J.A."/>
            <person name="Markowitz V."/>
            <person name="Hugenholtz P."/>
            <person name="Klenk H.P."/>
            <person name="Kyrpides N.C."/>
        </authorList>
    </citation>
    <scope>NUCLEOTIDE SEQUENCE [LARGE SCALE GENOMIC DNA]</scope>
    <source>
        <strain evidence="5">DSM 16823 / RW262 / RW262</strain>
    </source>
</reference>
<dbReference type="InterPro" id="IPR048954">
    <property type="entry name" value="PorZ_N"/>
</dbReference>
<dbReference type="InterPro" id="IPR015943">
    <property type="entry name" value="WD40/YVTN_repeat-like_dom_sf"/>
</dbReference>
<reference evidence="5" key="2">
    <citation type="submission" date="2011-02" db="EMBL/GenBank/DDBJ databases">
        <title>The complete genome of Fluviicola taffensis DSM 16823.</title>
        <authorList>
            <consortium name="US DOE Joint Genome Institute (JGI-PGF)"/>
            <person name="Lucas S."/>
            <person name="Copeland A."/>
            <person name="Lapidus A."/>
            <person name="Bruce D."/>
            <person name="Goodwin L."/>
            <person name="Pitluck S."/>
            <person name="Kyrpides N."/>
            <person name="Mavromatis K."/>
            <person name="Ivanova N."/>
            <person name="Mikhailova N."/>
            <person name="Pagani I."/>
            <person name="Chertkov O."/>
            <person name="Detter J.C."/>
            <person name="Han C."/>
            <person name="Tapia R."/>
            <person name="Land M."/>
            <person name="Hauser L."/>
            <person name="Markowitz V."/>
            <person name="Cheng J.-F."/>
            <person name="Hugenholtz P."/>
            <person name="Woyke T."/>
            <person name="Wu D."/>
            <person name="Tindall B."/>
            <person name="Pomrenke H.G."/>
            <person name="Brambilla E."/>
            <person name="Klenk H.-P."/>
            <person name="Eisen J.A."/>
        </authorList>
    </citation>
    <scope>NUCLEOTIDE SEQUENCE [LARGE SCALE GENOMIC DNA]</scope>
    <source>
        <strain evidence="5">DSM 16823 / RW262 / RW262</strain>
    </source>
</reference>
<dbReference type="Pfam" id="PF21544">
    <property type="entry name" value="PorZ_N_b_propeller"/>
    <property type="match status" value="1"/>
</dbReference>
<keyword evidence="1" id="KW-0472">Membrane</keyword>
<dbReference type="PANTHER" id="PTHR34220">
    <property type="entry name" value="SENSOR HISTIDINE KINASE YPDA"/>
    <property type="match status" value="1"/>
</dbReference>
<dbReference type="InterPro" id="IPR011047">
    <property type="entry name" value="Quinoprotein_ADH-like_sf"/>
</dbReference>
<feature type="transmembrane region" description="Helical" evidence="1">
    <location>
        <begin position="724"/>
        <end position="744"/>
    </location>
</feature>
<feature type="domain" description="Signal transduction histidine kinase internal region" evidence="2">
    <location>
        <begin position="765"/>
        <end position="844"/>
    </location>
</feature>
<dbReference type="GO" id="GO:0016020">
    <property type="term" value="C:membrane"/>
    <property type="evidence" value="ECO:0007669"/>
    <property type="project" value="InterPro"/>
</dbReference>
<dbReference type="Gene3D" id="2.130.10.10">
    <property type="entry name" value="YVTN repeat-like/Quinoprotein amine dehydrogenase"/>
    <property type="match status" value="3"/>
</dbReference>